<dbReference type="GO" id="GO:0046872">
    <property type="term" value="F:metal ion binding"/>
    <property type="evidence" value="ECO:0007669"/>
    <property type="project" value="InterPro"/>
</dbReference>
<dbReference type="EMBL" id="DVHL01000029">
    <property type="protein sequence ID" value="HIR65918.1"/>
    <property type="molecule type" value="Genomic_DNA"/>
</dbReference>
<evidence type="ECO:0000259" key="4">
    <source>
        <dbReference type="Pfam" id="PF00675"/>
    </source>
</evidence>
<dbReference type="SUPFAM" id="SSF63411">
    <property type="entry name" value="LuxS/MPP-like metallohydrolase"/>
    <property type="match status" value="2"/>
</dbReference>
<dbReference type="PANTHER" id="PTHR11851">
    <property type="entry name" value="METALLOPROTEASE"/>
    <property type="match status" value="1"/>
</dbReference>
<dbReference type="Gene3D" id="3.30.830.10">
    <property type="entry name" value="Metalloenzyme, LuxS/M16 peptidase-like"/>
    <property type="match status" value="2"/>
</dbReference>
<protein>
    <submittedName>
        <fullName evidence="6">Insulinase family protein</fullName>
    </submittedName>
</protein>
<organism evidence="6 7">
    <name type="scientific">Candidatus Fimimonas gallinarum</name>
    <dbReference type="NCBI Taxonomy" id="2840821"/>
    <lineage>
        <taxon>Bacteria</taxon>
        <taxon>Pseudomonadati</taxon>
        <taxon>Myxococcota</taxon>
        <taxon>Myxococcia</taxon>
        <taxon>Myxococcales</taxon>
        <taxon>Cystobacterineae</taxon>
        <taxon>Myxococcaceae</taxon>
        <taxon>Myxococcaceae incertae sedis</taxon>
        <taxon>Candidatus Fimimonas</taxon>
    </lineage>
</organism>
<evidence type="ECO:0000256" key="1">
    <source>
        <dbReference type="ARBA" id="ARBA00001947"/>
    </source>
</evidence>
<evidence type="ECO:0000313" key="6">
    <source>
        <dbReference type="EMBL" id="HIR65918.1"/>
    </source>
</evidence>
<dbReference type="GO" id="GO:0004222">
    <property type="term" value="F:metalloendopeptidase activity"/>
    <property type="evidence" value="ECO:0007669"/>
    <property type="project" value="InterPro"/>
</dbReference>
<proteinExistence type="inferred from homology"/>
<accession>A0A9D1J801</accession>
<dbReference type="InterPro" id="IPR011249">
    <property type="entry name" value="Metalloenz_LuxS/M16"/>
</dbReference>
<dbReference type="Pfam" id="PF00675">
    <property type="entry name" value="Peptidase_M16"/>
    <property type="match status" value="1"/>
</dbReference>
<reference evidence="6" key="1">
    <citation type="submission" date="2020-10" db="EMBL/GenBank/DDBJ databases">
        <authorList>
            <person name="Gilroy R."/>
        </authorList>
    </citation>
    <scope>NUCLEOTIDE SEQUENCE</scope>
    <source>
        <strain evidence="6">CHK121-14286</strain>
    </source>
</reference>
<dbReference type="InterPro" id="IPR007863">
    <property type="entry name" value="Peptidase_M16_C"/>
</dbReference>
<feature type="domain" description="Peptidase M16 N-terminal" evidence="4">
    <location>
        <begin position="14"/>
        <end position="158"/>
    </location>
</feature>
<dbReference type="GO" id="GO:0006508">
    <property type="term" value="P:proteolysis"/>
    <property type="evidence" value="ECO:0007669"/>
    <property type="project" value="InterPro"/>
</dbReference>
<evidence type="ECO:0000259" key="5">
    <source>
        <dbReference type="Pfam" id="PF05193"/>
    </source>
</evidence>
<dbReference type="InterPro" id="IPR001431">
    <property type="entry name" value="Pept_M16_Zn_BS"/>
</dbReference>
<dbReference type="InterPro" id="IPR011765">
    <property type="entry name" value="Pept_M16_N"/>
</dbReference>
<feature type="domain" description="Peptidase M16 C-terminal" evidence="5">
    <location>
        <begin position="168"/>
        <end position="339"/>
    </location>
</feature>
<comment type="similarity">
    <text evidence="2 3">Belongs to the peptidase M16 family.</text>
</comment>
<dbReference type="PROSITE" id="PS00143">
    <property type="entry name" value="INSULINASE"/>
    <property type="match status" value="1"/>
</dbReference>
<dbReference type="Proteomes" id="UP000824200">
    <property type="component" value="Unassembled WGS sequence"/>
</dbReference>
<evidence type="ECO:0000256" key="3">
    <source>
        <dbReference type="RuleBase" id="RU004447"/>
    </source>
</evidence>
<dbReference type="Pfam" id="PF05193">
    <property type="entry name" value="Peptidase_M16_C"/>
    <property type="match status" value="1"/>
</dbReference>
<dbReference type="PANTHER" id="PTHR11851:SF49">
    <property type="entry name" value="MITOCHONDRIAL-PROCESSING PEPTIDASE SUBUNIT ALPHA"/>
    <property type="match status" value="1"/>
</dbReference>
<sequence>MEFYKQYPSGLRLVAKKTENCYTVSLGVYVDVGCVKESEKENGYSHFIEHMFFKGTKRRSARQISEEMDDIGANLNAFTSKDCTCYYTKSVSSDLEKCVDLLSDLYFFSEFAEEELKREKSVVIEEINMSEDTPDDVSQDAISAALFKNQPLGQTILGLPDNIKYCDRHSIKNYKEKHYIPSNTVISVAGNFDFEKLDKLVENYFETHFERMVAVLPETEPKVTYTSEFVHRFKDIEQCHLEVAVGGCALNSSDRYALSILSGILGGATSSRLFQTIREKHGLVYSVYSYPSFYSNCGMLEIYAALSGSNIEKYCDLLKAELNEFLDKGVTQQELVRAQVQAVNGLYMSLENNMTLMRLFGRCLLKTGTVYNAENEVEKYRAVTVREVNDLARRLFSQSFASSYVGKQHKNFDKISQLHI</sequence>
<reference evidence="6" key="2">
    <citation type="journal article" date="2021" name="PeerJ">
        <title>Extensive microbial diversity within the chicken gut microbiome revealed by metagenomics and culture.</title>
        <authorList>
            <person name="Gilroy R."/>
            <person name="Ravi A."/>
            <person name="Getino M."/>
            <person name="Pursley I."/>
            <person name="Horton D.L."/>
            <person name="Alikhan N.F."/>
            <person name="Baker D."/>
            <person name="Gharbi K."/>
            <person name="Hall N."/>
            <person name="Watson M."/>
            <person name="Adriaenssens E.M."/>
            <person name="Foster-Nyarko E."/>
            <person name="Jarju S."/>
            <person name="Secka A."/>
            <person name="Antonio M."/>
            <person name="Oren A."/>
            <person name="Chaudhuri R.R."/>
            <person name="La Ragione R."/>
            <person name="Hildebrand F."/>
            <person name="Pallen M.J."/>
        </authorList>
    </citation>
    <scope>NUCLEOTIDE SEQUENCE</scope>
    <source>
        <strain evidence="6">CHK121-14286</strain>
    </source>
</reference>
<evidence type="ECO:0000256" key="2">
    <source>
        <dbReference type="ARBA" id="ARBA00007261"/>
    </source>
</evidence>
<gene>
    <name evidence="6" type="ORF">IAC95_03425</name>
</gene>
<dbReference type="InterPro" id="IPR050361">
    <property type="entry name" value="MPP/UQCRC_Complex"/>
</dbReference>
<dbReference type="AlphaFoldDB" id="A0A9D1J801"/>
<name>A0A9D1J801_9BACT</name>
<comment type="caution">
    <text evidence="6">The sequence shown here is derived from an EMBL/GenBank/DDBJ whole genome shotgun (WGS) entry which is preliminary data.</text>
</comment>
<evidence type="ECO:0000313" key="7">
    <source>
        <dbReference type="Proteomes" id="UP000824200"/>
    </source>
</evidence>
<comment type="cofactor">
    <cofactor evidence="1">
        <name>Zn(2+)</name>
        <dbReference type="ChEBI" id="CHEBI:29105"/>
    </cofactor>
</comment>